<evidence type="ECO:0000313" key="3">
    <source>
        <dbReference type="Proteomes" id="UP000032735"/>
    </source>
</evidence>
<evidence type="ECO:0000313" key="2">
    <source>
        <dbReference type="EMBL" id="CDG21684.1"/>
    </source>
</evidence>
<dbReference type="STRING" id="1354304.XPG1_2029"/>
<proteinExistence type="predicted"/>
<name>A0A068R3S9_9GAMM</name>
<organism evidence="2 3">
    <name type="scientific">Xenorhabdus poinarii G6</name>
    <dbReference type="NCBI Taxonomy" id="1354304"/>
    <lineage>
        <taxon>Bacteria</taxon>
        <taxon>Pseudomonadati</taxon>
        <taxon>Pseudomonadota</taxon>
        <taxon>Gammaproteobacteria</taxon>
        <taxon>Enterobacterales</taxon>
        <taxon>Morganellaceae</taxon>
        <taxon>Xenorhabdus</taxon>
    </lineage>
</organism>
<feature type="chain" id="PRO_5001654548" description="Lipoprotein" evidence="1">
    <location>
        <begin position="22"/>
        <end position="137"/>
    </location>
</feature>
<evidence type="ECO:0008006" key="4">
    <source>
        <dbReference type="Google" id="ProtNLM"/>
    </source>
</evidence>
<dbReference type="EMBL" id="FO704551">
    <property type="protein sequence ID" value="CDG21684.1"/>
    <property type="molecule type" value="Genomic_DNA"/>
</dbReference>
<dbReference type="RefSeq" id="WP_045958795.1">
    <property type="nucleotide sequence ID" value="NZ_FO704551.1"/>
</dbReference>
<dbReference type="Proteomes" id="UP000032735">
    <property type="component" value="Chromosome"/>
</dbReference>
<gene>
    <name evidence="2" type="ORF">XPG1_2029</name>
</gene>
<dbReference type="KEGG" id="xpo:XPG1_2029"/>
<dbReference type="OrthoDB" id="194242at2"/>
<evidence type="ECO:0000256" key="1">
    <source>
        <dbReference type="SAM" id="SignalP"/>
    </source>
</evidence>
<dbReference type="HOGENOM" id="CLU_124448_0_0_6"/>
<sequence>MNKICALLFFAVMLCSGCATIVGEKTQLVRVNSQPSGAEFSIKDEDGKVVAQGKTPHSVMLAKSNGSYFGGKHYQITFAKEHFQPVTLPLISKANGWYVGGNFIFGGLIGWLIVDPFNGGMYTLHPKEADATLPEAK</sequence>
<dbReference type="AlphaFoldDB" id="A0A068R3S9"/>
<feature type="signal peptide" evidence="1">
    <location>
        <begin position="1"/>
        <end position="21"/>
    </location>
</feature>
<keyword evidence="3" id="KW-1185">Reference proteome</keyword>
<keyword evidence="1" id="KW-0732">Signal</keyword>
<protein>
    <recommendedName>
        <fullName evidence="4">Lipoprotein</fullName>
    </recommendedName>
</protein>
<accession>A0A068R3S9</accession>
<reference evidence="2 3" key="1">
    <citation type="submission" date="2013-07" db="EMBL/GenBank/DDBJ databases">
        <authorList>
            <person name="Genoscope - CEA"/>
        </authorList>
    </citation>
    <scope>NUCLEOTIDE SEQUENCE [LARGE SCALE GENOMIC DNA]</scope>
    <source>
        <strain evidence="2 3">G6</strain>
    </source>
</reference>